<proteinExistence type="predicted"/>
<dbReference type="Gene3D" id="3.50.50.60">
    <property type="entry name" value="FAD/NAD(P)-binding domain"/>
    <property type="match status" value="2"/>
</dbReference>
<accession>A0A7X9P190</accession>
<dbReference type="Pfam" id="PF13450">
    <property type="entry name" value="NAD_binding_8"/>
    <property type="match status" value="1"/>
</dbReference>
<sequence>MEREFDIVIIGSGLGGLQCGYILADEGYSVCILEKNRQYGGNLQTFVRDKKIFDTGVHYIGGLDEGQNLNSFFKYFNIMDDLKLQKLDEDAFDLISFGEDENVYPYAQGYDNFIEKLSAYFPEEREAIVHFCDTLRDIVSKFPMYSLKPDKVDDQYFETLQIGLIDYLESITSNKKLQSVLAGNNLLYAGRKESAPLYVHALVLNSYIESSYKCTGGGAQIERLLSKNLKAKGVVMRNYAEVTGFNIEDKLVKSVMINGGEEKVYGKKFISNIPPAVTVNMIDKSFLRKSYIKRINSLPNTPSIFILYGVLKEKTFKNINSNIYHFESDSPWDSINYPEDDFGNGFALFFNKDAKNPEYCDSFSLMTYMNFSEVEQWKDTFHTIPHHRTERDEEYVKFKEEKAAVLFKKLYDRLPEMEGCIQSYTTSTPLSFRDYIGAVEGSLYGIEKDYRNPLRTFIPPQTKVDNLLLTGQNLTLHGILGVTISAFITCSSIVDIEKILEKVNAQTTSN</sequence>
<dbReference type="PANTHER" id="PTHR46091">
    <property type="entry name" value="BLR7054 PROTEIN"/>
    <property type="match status" value="1"/>
</dbReference>
<evidence type="ECO:0000256" key="2">
    <source>
        <dbReference type="ARBA" id="ARBA00022729"/>
    </source>
</evidence>
<dbReference type="EMBL" id="JABANE010000002">
    <property type="protein sequence ID" value="NME66507.1"/>
    <property type="molecule type" value="Genomic_DNA"/>
</dbReference>
<dbReference type="Proteomes" id="UP000576082">
    <property type="component" value="Unassembled WGS sequence"/>
</dbReference>
<keyword evidence="1" id="KW-0285">Flavoprotein</keyword>
<comment type="caution">
    <text evidence="6">The sequence shown here is derived from an EMBL/GenBank/DDBJ whole genome shotgun (WGS) entry which is preliminary data.</text>
</comment>
<gene>
    <name evidence="6" type="ORF">HHU12_00895</name>
</gene>
<keyword evidence="3" id="KW-0274">FAD</keyword>
<keyword evidence="7" id="KW-1185">Reference proteome</keyword>
<dbReference type="InterPro" id="IPR052206">
    <property type="entry name" value="Retinol_saturase"/>
</dbReference>
<keyword evidence="2" id="KW-0732">Signal</keyword>
<evidence type="ECO:0000256" key="1">
    <source>
        <dbReference type="ARBA" id="ARBA00022630"/>
    </source>
</evidence>
<dbReference type="RefSeq" id="WP_169654259.1">
    <property type="nucleotide sequence ID" value="NZ_JABANE010000002.1"/>
</dbReference>
<evidence type="ECO:0000313" key="7">
    <source>
        <dbReference type="Proteomes" id="UP000576082"/>
    </source>
</evidence>
<name>A0A7X9P190_9BACT</name>
<evidence type="ECO:0000256" key="3">
    <source>
        <dbReference type="ARBA" id="ARBA00022827"/>
    </source>
</evidence>
<evidence type="ECO:0000313" key="6">
    <source>
        <dbReference type="EMBL" id="NME66507.1"/>
    </source>
</evidence>
<evidence type="ECO:0000256" key="4">
    <source>
        <dbReference type="ARBA" id="ARBA00022857"/>
    </source>
</evidence>
<keyword evidence="5" id="KW-0520">NAD</keyword>
<dbReference type="AlphaFoldDB" id="A0A7X9P190"/>
<dbReference type="PANTHER" id="PTHR46091:SF3">
    <property type="entry name" value="AMINE OXIDASE DOMAIN-CONTAINING PROTEIN"/>
    <property type="match status" value="1"/>
</dbReference>
<protein>
    <submittedName>
        <fullName evidence="6">NAD(P)/FAD-dependent oxidoreductase</fullName>
    </submittedName>
</protein>
<evidence type="ECO:0000256" key="5">
    <source>
        <dbReference type="ARBA" id="ARBA00023027"/>
    </source>
</evidence>
<dbReference type="InterPro" id="IPR036188">
    <property type="entry name" value="FAD/NAD-bd_sf"/>
</dbReference>
<organism evidence="6 7">
    <name type="scientific">Flammeovirga aprica JL-4</name>
    <dbReference type="NCBI Taxonomy" id="694437"/>
    <lineage>
        <taxon>Bacteria</taxon>
        <taxon>Pseudomonadati</taxon>
        <taxon>Bacteroidota</taxon>
        <taxon>Cytophagia</taxon>
        <taxon>Cytophagales</taxon>
        <taxon>Flammeovirgaceae</taxon>
        <taxon>Flammeovirga</taxon>
    </lineage>
</organism>
<reference evidence="6 7" key="1">
    <citation type="submission" date="2020-04" db="EMBL/GenBank/DDBJ databases">
        <title>Flammeovirga sp. SR4, a novel species isolated from seawater.</title>
        <authorList>
            <person name="Wang X."/>
        </authorList>
    </citation>
    <scope>NUCLEOTIDE SEQUENCE [LARGE SCALE GENOMIC DNA]</scope>
    <source>
        <strain evidence="6 7">ATCC 23126</strain>
    </source>
</reference>
<dbReference type="SUPFAM" id="SSF51905">
    <property type="entry name" value="FAD/NAD(P)-binding domain"/>
    <property type="match status" value="1"/>
</dbReference>
<keyword evidence="4" id="KW-0521">NADP</keyword>